<protein>
    <recommendedName>
        <fullName evidence="1">ASCH domain-containing protein</fullName>
    </recommendedName>
</protein>
<proteinExistence type="predicted"/>
<feature type="domain" description="ASCH" evidence="1">
    <location>
        <begin position="135"/>
        <end position="238"/>
    </location>
</feature>
<dbReference type="Proteomes" id="UP000231279">
    <property type="component" value="Unassembled WGS sequence"/>
</dbReference>
<gene>
    <name evidence="2" type="ORF">CDL12_14272</name>
</gene>
<dbReference type="EMBL" id="NKXS01002547">
    <property type="protein sequence ID" value="PIN13100.1"/>
    <property type="molecule type" value="Genomic_DNA"/>
</dbReference>
<reference evidence="3" key="1">
    <citation type="journal article" date="2018" name="Gigascience">
        <title>Genome assembly of the Pink Ipe (Handroanthus impetiginosus, Bignoniaceae), a highly valued, ecologically keystone Neotropical timber forest tree.</title>
        <authorList>
            <person name="Silva-Junior O.B."/>
            <person name="Grattapaglia D."/>
            <person name="Novaes E."/>
            <person name="Collevatti R.G."/>
        </authorList>
    </citation>
    <scope>NUCLEOTIDE SEQUENCE [LARGE SCALE GENOMIC DNA]</scope>
    <source>
        <strain evidence="3">cv. UFG-1</strain>
    </source>
</reference>
<dbReference type="InterPro" id="IPR007374">
    <property type="entry name" value="ASCH_domain"/>
</dbReference>
<evidence type="ECO:0000259" key="1">
    <source>
        <dbReference type="SMART" id="SM01022"/>
    </source>
</evidence>
<dbReference type="Pfam" id="PF04266">
    <property type="entry name" value="ASCH"/>
    <property type="match status" value="1"/>
</dbReference>
<name>A0A2G9H713_9LAMI</name>
<dbReference type="PANTHER" id="PTHR34204">
    <property type="entry name" value="RNA-BINDING ASCH DOMAIN PROTEIN"/>
    <property type="match status" value="1"/>
</dbReference>
<organism evidence="2 3">
    <name type="scientific">Handroanthus impetiginosus</name>
    <dbReference type="NCBI Taxonomy" id="429701"/>
    <lineage>
        <taxon>Eukaryota</taxon>
        <taxon>Viridiplantae</taxon>
        <taxon>Streptophyta</taxon>
        <taxon>Embryophyta</taxon>
        <taxon>Tracheophyta</taxon>
        <taxon>Spermatophyta</taxon>
        <taxon>Magnoliopsida</taxon>
        <taxon>eudicotyledons</taxon>
        <taxon>Gunneridae</taxon>
        <taxon>Pentapetalae</taxon>
        <taxon>asterids</taxon>
        <taxon>lamiids</taxon>
        <taxon>Lamiales</taxon>
        <taxon>Bignoniaceae</taxon>
        <taxon>Crescentiina</taxon>
        <taxon>Tabebuia alliance</taxon>
        <taxon>Handroanthus</taxon>
    </lineage>
</organism>
<dbReference type="SUPFAM" id="SSF88697">
    <property type="entry name" value="PUA domain-like"/>
    <property type="match status" value="1"/>
</dbReference>
<dbReference type="PANTHER" id="PTHR34204:SF2">
    <property type="entry name" value="RNA-BINDING ASCH DOMAIN PROTEIN"/>
    <property type="match status" value="1"/>
</dbReference>
<accession>A0A2G9H713</accession>
<keyword evidence="3" id="KW-1185">Reference proteome</keyword>
<evidence type="ECO:0000313" key="3">
    <source>
        <dbReference type="Proteomes" id="UP000231279"/>
    </source>
</evidence>
<dbReference type="CDD" id="cd06555">
    <property type="entry name" value="ASCH_PF0470_like"/>
    <property type="match status" value="1"/>
</dbReference>
<dbReference type="OrthoDB" id="112749at2759"/>
<dbReference type="SMART" id="SM01022">
    <property type="entry name" value="ASCH"/>
    <property type="match status" value="1"/>
</dbReference>
<dbReference type="STRING" id="429701.A0A2G9H713"/>
<evidence type="ECO:0000313" key="2">
    <source>
        <dbReference type="EMBL" id="PIN13100.1"/>
    </source>
</evidence>
<dbReference type="AlphaFoldDB" id="A0A2G9H713"/>
<dbReference type="Gene3D" id="2.30.130.30">
    <property type="entry name" value="Hypothetical protein"/>
    <property type="match status" value="1"/>
</dbReference>
<sequence length="324" mass="35842">MELPPQPSSPGLSPVQLKDCMEELLKFTLLSSIRGKIQTGLSNEYCANLLRDDPSNPLPANNEVSEGIPSYPLYKCLASTLYQSINSGALHTAYRELIPMHDDQSLKKKEEEWNKPMVERGCALLSMLKEVDFELHVQEPFFSQLIEGLKTVEGRCAAGDYRRIQSGHLLLFNKCLTLLVEDIRRYSSFCEMLEAESLAKVLPGVTSIEEGVQIYRNFYSEEKERSNGVLAISVKMPTSQPHVIMASILSGLSYGGVQKLLGFVETMGTNPELLPPPTSTLLSTFLAPHNPDVKGSTLTTGARALAKHVNRSSERYWGALYGSG</sequence>
<dbReference type="InterPro" id="IPR015947">
    <property type="entry name" value="PUA-like_sf"/>
</dbReference>
<comment type="caution">
    <text evidence="2">The sequence shown here is derived from an EMBL/GenBank/DDBJ whole genome shotgun (WGS) entry which is preliminary data.</text>
</comment>